<feature type="transmembrane region" description="Helical" evidence="1">
    <location>
        <begin position="14"/>
        <end position="30"/>
    </location>
</feature>
<keyword evidence="1" id="KW-0472">Membrane</keyword>
<dbReference type="Proteomes" id="UP000476934">
    <property type="component" value="Unassembled WGS sequence"/>
</dbReference>
<dbReference type="Proteomes" id="UP000030588">
    <property type="component" value="Unassembled WGS sequence"/>
</dbReference>
<dbReference type="OrthoDB" id="2381462at2"/>
<reference evidence="2 4" key="1">
    <citation type="submission" date="2014-10" db="EMBL/GenBank/DDBJ databases">
        <title>Draft genome of phytase producing Bacillus ginsengihumi strain M2.11.</title>
        <authorList>
            <person name="Toymentseva A."/>
            <person name="Boulygina E.A."/>
            <person name="Kazakov S.V."/>
            <person name="Kayumov I."/>
            <person name="Suleimanova A.D."/>
            <person name="Mardanova A.M."/>
            <person name="Maria S.N."/>
            <person name="Sergey M.Y."/>
            <person name="Sharipova M.R."/>
        </authorList>
    </citation>
    <scope>NUCLEOTIDE SEQUENCE [LARGE SCALE GENOMIC DNA]</scope>
    <source>
        <strain evidence="2 4">M2.11</strain>
    </source>
</reference>
<keyword evidence="1" id="KW-0812">Transmembrane</keyword>
<evidence type="ECO:0000313" key="3">
    <source>
        <dbReference type="EMBL" id="NEY20314.1"/>
    </source>
</evidence>
<accession>A0A0A6VB44</accession>
<comment type="caution">
    <text evidence="2">The sequence shown here is derived from an EMBL/GenBank/DDBJ whole genome shotgun (WGS) entry which is preliminary data.</text>
</comment>
<name>A0A0A6VB44_9BACI</name>
<evidence type="ECO:0000313" key="4">
    <source>
        <dbReference type="Proteomes" id="UP000030588"/>
    </source>
</evidence>
<dbReference type="EMBL" id="JRUN01000044">
    <property type="protein sequence ID" value="KHD84733.1"/>
    <property type="molecule type" value="Genomic_DNA"/>
</dbReference>
<sequence length="172" mass="20376">MILKMPEHFDQDEWFIITVIFLGIIMYNILPKRFPTVITAVIILYSIAIPRILDYTIAIDHFHLYYLTDSNKLDLFDVIMDGIYPPFGYLYIYIYDYFKFKNVLLVLYVAAWSLIAIGTEFIASQFHVYHYFGWKLSYSLPIYTLVLTLNILIFNCCMNNLKNNVQIPIIKK</sequence>
<proteinExistence type="predicted"/>
<feature type="transmembrane region" description="Helical" evidence="1">
    <location>
        <begin position="105"/>
        <end position="128"/>
    </location>
</feature>
<gene>
    <name evidence="3" type="ORF">G4D61_10135</name>
    <name evidence="2" type="ORF">NG54_13550</name>
</gene>
<reference evidence="3 5" key="2">
    <citation type="submission" date="2020-02" db="EMBL/GenBank/DDBJ databases">
        <authorList>
            <person name="Feng H."/>
        </authorList>
    </citation>
    <scope>NUCLEOTIDE SEQUENCE [LARGE SCALE GENOMIC DNA]</scope>
    <source>
        <strain evidence="3 5">Gsoil 114</strain>
    </source>
</reference>
<organism evidence="2 4">
    <name type="scientific">Heyndrickxia ginsengihumi</name>
    <dbReference type="NCBI Taxonomy" id="363870"/>
    <lineage>
        <taxon>Bacteria</taxon>
        <taxon>Bacillati</taxon>
        <taxon>Bacillota</taxon>
        <taxon>Bacilli</taxon>
        <taxon>Bacillales</taxon>
        <taxon>Bacillaceae</taxon>
        <taxon>Heyndrickxia</taxon>
    </lineage>
</organism>
<evidence type="ECO:0000313" key="5">
    <source>
        <dbReference type="Proteomes" id="UP000476934"/>
    </source>
</evidence>
<feature type="transmembrane region" description="Helical" evidence="1">
    <location>
        <begin position="78"/>
        <end position="98"/>
    </location>
</feature>
<keyword evidence="5" id="KW-1185">Reference proteome</keyword>
<reference evidence="3 5" key="3">
    <citation type="submission" date="2020-03" db="EMBL/GenBank/DDBJ databases">
        <title>Bacillus aquiflavi sp. nov., isolated from yellow water of strong flavor Chinese baijiu in Yibin region of China.</title>
        <authorList>
            <person name="Xie J."/>
        </authorList>
    </citation>
    <scope>NUCLEOTIDE SEQUENCE [LARGE SCALE GENOMIC DNA]</scope>
    <source>
        <strain evidence="3 5">Gsoil 114</strain>
    </source>
</reference>
<dbReference type="AlphaFoldDB" id="A0A0A6VB44"/>
<evidence type="ECO:0000256" key="1">
    <source>
        <dbReference type="SAM" id="Phobius"/>
    </source>
</evidence>
<evidence type="ECO:0000313" key="2">
    <source>
        <dbReference type="EMBL" id="KHD84733.1"/>
    </source>
</evidence>
<feature type="transmembrane region" description="Helical" evidence="1">
    <location>
        <begin position="37"/>
        <end position="58"/>
    </location>
</feature>
<protein>
    <submittedName>
        <fullName evidence="2">Uncharacterized protein</fullName>
    </submittedName>
</protein>
<feature type="transmembrane region" description="Helical" evidence="1">
    <location>
        <begin position="140"/>
        <end position="161"/>
    </location>
</feature>
<keyword evidence="1" id="KW-1133">Transmembrane helix</keyword>
<dbReference type="RefSeq" id="WP_025728178.1">
    <property type="nucleotide sequence ID" value="NZ_JAAIWK010000015.1"/>
</dbReference>
<dbReference type="EMBL" id="JAAIWK010000015">
    <property type="protein sequence ID" value="NEY20314.1"/>
    <property type="molecule type" value="Genomic_DNA"/>
</dbReference>